<evidence type="ECO:0000256" key="5">
    <source>
        <dbReference type="ARBA" id="ARBA00005194"/>
    </source>
</evidence>
<dbReference type="InterPro" id="IPR001242">
    <property type="entry name" value="Condensation_dom"/>
</dbReference>
<dbReference type="GO" id="GO:0006633">
    <property type="term" value="P:fatty acid biosynthetic process"/>
    <property type="evidence" value="ECO:0007669"/>
    <property type="project" value="UniProtKB-UniPathway"/>
</dbReference>
<evidence type="ECO:0000256" key="8">
    <source>
        <dbReference type="ARBA" id="ARBA00022490"/>
    </source>
</evidence>
<evidence type="ECO:0000256" key="12">
    <source>
        <dbReference type="SAM" id="MobiDB-lite"/>
    </source>
</evidence>
<feature type="domain" description="Carrier" evidence="13">
    <location>
        <begin position="2362"/>
        <end position="2435"/>
    </location>
</feature>
<dbReference type="InterPro" id="IPR036736">
    <property type="entry name" value="ACP-like_sf"/>
</dbReference>
<dbReference type="InterPro" id="IPR018201">
    <property type="entry name" value="Ketoacyl_synth_AS"/>
</dbReference>
<dbReference type="Pfam" id="PF02801">
    <property type="entry name" value="Ketoacyl-synt_C"/>
    <property type="match status" value="3"/>
</dbReference>
<dbReference type="Pfam" id="PF22336">
    <property type="entry name" value="RhiE-like_linker"/>
    <property type="match status" value="2"/>
</dbReference>
<dbReference type="CDD" id="cd03441">
    <property type="entry name" value="R_hydratase_like"/>
    <property type="match status" value="1"/>
</dbReference>
<dbReference type="NCBIfam" id="TIGR01686">
    <property type="entry name" value="FkbH"/>
    <property type="match status" value="1"/>
</dbReference>
<evidence type="ECO:0000256" key="7">
    <source>
        <dbReference type="ARBA" id="ARBA00022450"/>
    </source>
</evidence>
<feature type="compositionally biased region" description="Low complexity" evidence="12">
    <location>
        <begin position="3123"/>
        <end position="3132"/>
    </location>
</feature>
<evidence type="ECO:0000256" key="9">
    <source>
        <dbReference type="ARBA" id="ARBA00022553"/>
    </source>
</evidence>
<dbReference type="PROSITE" id="PS00606">
    <property type="entry name" value="KS3_1"/>
    <property type="match status" value="2"/>
</dbReference>
<dbReference type="SUPFAM" id="SSF51735">
    <property type="entry name" value="NAD(P)-binding Rossmann-fold domains"/>
    <property type="match status" value="2"/>
</dbReference>
<dbReference type="PANTHER" id="PTHR43775:SF37">
    <property type="entry name" value="SI:DKEY-61P9.11"/>
    <property type="match status" value="1"/>
</dbReference>
<comment type="pathway">
    <text evidence="5">Lipid metabolism; fatty acid biosynthesis.</text>
</comment>
<dbReference type="SMART" id="SM00822">
    <property type="entry name" value="PKS_KR"/>
    <property type="match status" value="1"/>
</dbReference>
<dbReference type="Gene3D" id="3.40.50.1110">
    <property type="entry name" value="SGNH hydrolase"/>
    <property type="match status" value="1"/>
</dbReference>
<dbReference type="InterPro" id="IPR020841">
    <property type="entry name" value="PKS_Beta-ketoAc_synthase_dom"/>
</dbReference>
<feature type="domain" description="Carrier" evidence="13">
    <location>
        <begin position="3150"/>
        <end position="3225"/>
    </location>
</feature>
<evidence type="ECO:0000256" key="4">
    <source>
        <dbReference type="ARBA" id="ARBA00005005"/>
    </source>
</evidence>
<reference evidence="15" key="1">
    <citation type="journal article" name="Nat. Commun.">
        <title>Evolution of combinatorial diversity in trans-acyltransferase polyketide synthase assembly lines across bacteria.</title>
        <authorList>
            <person name="Helfrich E.J.N."/>
            <person name="Ueoka R."/>
            <person name="Chevrette M.G."/>
            <person name="Hemmerling F."/>
            <person name="Lu X."/>
            <person name="Leopold-Messer S."/>
            <person name="Minas H.A."/>
            <person name="Burch A.Y."/>
            <person name="Lindow S.E."/>
            <person name="Piel J."/>
            <person name="Medema M.H."/>
        </authorList>
    </citation>
    <scope>NUCLEOTIDE SEQUENCE</scope>
    <source>
        <strain evidence="15">NCPPB 3753</strain>
    </source>
</reference>
<evidence type="ECO:0000259" key="14">
    <source>
        <dbReference type="PROSITE" id="PS52004"/>
    </source>
</evidence>
<evidence type="ECO:0000256" key="1">
    <source>
        <dbReference type="ARBA" id="ARBA00001957"/>
    </source>
</evidence>
<feature type="domain" description="Ketosynthase family 3 (KS3)" evidence="14">
    <location>
        <begin position="2504"/>
        <end position="2931"/>
    </location>
</feature>
<dbReference type="Gene3D" id="3.40.50.1000">
    <property type="entry name" value="HAD superfamily/HAD-like"/>
    <property type="match status" value="1"/>
</dbReference>
<dbReference type="SUPFAM" id="SSF54637">
    <property type="entry name" value="Thioesterase/thiol ester dehydrase-isomerase"/>
    <property type="match status" value="1"/>
</dbReference>
<dbReference type="Pfam" id="PF00109">
    <property type="entry name" value="ketoacyl-synt"/>
    <property type="match status" value="3"/>
</dbReference>
<dbReference type="InterPro" id="IPR006162">
    <property type="entry name" value="Ppantetheine_attach_site"/>
</dbReference>
<dbReference type="Pfam" id="PF01575">
    <property type="entry name" value="MaoC_dehydratas"/>
    <property type="match status" value="1"/>
</dbReference>
<feature type="domain" description="Ketosynthase family 3 (KS3)" evidence="14">
    <location>
        <begin position="1286"/>
        <end position="1709"/>
    </location>
</feature>
<dbReference type="CDD" id="cd08953">
    <property type="entry name" value="KR_2_SDR_x"/>
    <property type="match status" value="1"/>
</dbReference>
<dbReference type="GO" id="GO:0005737">
    <property type="term" value="C:cytoplasm"/>
    <property type="evidence" value="ECO:0007669"/>
    <property type="project" value="UniProtKB-SubCell"/>
</dbReference>
<dbReference type="InterPro" id="IPR001031">
    <property type="entry name" value="Thioesterase"/>
</dbReference>
<comment type="similarity">
    <text evidence="6">Belongs to the short-chain dehydrogenases/reductases (SDR) family.</text>
</comment>
<dbReference type="InterPro" id="IPR029058">
    <property type="entry name" value="AB_hydrolase_fold"/>
</dbReference>
<dbReference type="UniPathway" id="UPA00094"/>
<dbReference type="GO" id="GO:0016788">
    <property type="term" value="F:hydrolase activity, acting on ester bonds"/>
    <property type="evidence" value="ECO:0007669"/>
    <property type="project" value="UniProtKB-ARBA"/>
</dbReference>
<dbReference type="Gene3D" id="3.40.50.1820">
    <property type="entry name" value="alpha/beta hydrolase"/>
    <property type="match status" value="1"/>
</dbReference>
<keyword evidence="8" id="KW-0963">Cytoplasm</keyword>
<dbReference type="InterPro" id="IPR036291">
    <property type="entry name" value="NAD(P)-bd_dom_sf"/>
</dbReference>
<dbReference type="SUPFAM" id="SSF53901">
    <property type="entry name" value="Thiolase-like"/>
    <property type="match status" value="3"/>
</dbReference>
<evidence type="ECO:0000256" key="2">
    <source>
        <dbReference type="ARBA" id="ARBA00004496"/>
    </source>
</evidence>
<dbReference type="PROSITE" id="PS00012">
    <property type="entry name" value="PHOSPHOPANTETHEINE"/>
    <property type="match status" value="2"/>
</dbReference>
<dbReference type="InterPro" id="IPR009081">
    <property type="entry name" value="PP-bd_ACP"/>
</dbReference>
<accession>A0A822ZYQ1</accession>
<dbReference type="SMART" id="SM00823">
    <property type="entry name" value="PKS_PP"/>
    <property type="match status" value="5"/>
</dbReference>
<evidence type="ECO:0000259" key="13">
    <source>
        <dbReference type="PROSITE" id="PS50075"/>
    </source>
</evidence>
<dbReference type="Gene3D" id="1.10.1200.10">
    <property type="entry name" value="ACP-like"/>
    <property type="match status" value="5"/>
</dbReference>
<evidence type="ECO:0000256" key="10">
    <source>
        <dbReference type="ARBA" id="ARBA00022679"/>
    </source>
</evidence>
<proteinExistence type="inferred from homology"/>
<dbReference type="SUPFAM" id="SSF52777">
    <property type="entry name" value="CoA-dependent acyltransferases"/>
    <property type="match status" value="2"/>
</dbReference>
<dbReference type="SMART" id="SM00825">
    <property type="entry name" value="PKS_KS"/>
    <property type="match status" value="3"/>
</dbReference>
<dbReference type="Pfam" id="PF00106">
    <property type="entry name" value="adh_short"/>
    <property type="match status" value="1"/>
</dbReference>
<dbReference type="Gene3D" id="3.30.559.10">
    <property type="entry name" value="Chloramphenicol acetyltransferase-like domain"/>
    <property type="match status" value="1"/>
</dbReference>
<keyword evidence="11" id="KW-0677">Repeat</keyword>
<comment type="pathway">
    <text evidence="4">Lipid metabolism; fatty acid beta-oxidation.</text>
</comment>
<gene>
    <name evidence="15" type="primary">sxcD</name>
</gene>
<dbReference type="Pfam" id="PF08659">
    <property type="entry name" value="KR"/>
    <property type="match status" value="1"/>
</dbReference>
<feature type="region of interest" description="Disordered" evidence="12">
    <location>
        <begin position="1249"/>
        <end position="1284"/>
    </location>
</feature>
<dbReference type="Gene3D" id="1.10.1240.100">
    <property type="match status" value="3"/>
</dbReference>
<dbReference type="Pfam" id="PF00668">
    <property type="entry name" value="Condensation"/>
    <property type="match status" value="1"/>
</dbReference>
<sequence length="5008" mass="544264">METASLVPPLDESFAFSQEEVDLFSLLSGDLNPLHIDPQYGRRSSFGACIVPGVMGVLAALERINITLIGRLGTLKVKFKNPLYVNRSYSCIVDLESEGFCRFSVREGRRVLIQVEIYWLIGDDNGQAVLGQLKYEPAGQQQEYIKEASDICDYDDAVLNAGVAMTGSYASTGLGKFYKSAVKRYGSALIDMLALTSYLTGMKLPGERAIFSGLSLNFERGSQAGYFRYILSTQHFNRDYGLLETQLLVDDTQSTFARGELRSFVRKKITDLPVRNYIAALESSETHLLSGKIAFVTGGGRGLGSALVRSLAVLGAHVYLNYRDSGDQAREVARDLEEHGLSVTLLHGNAGDSTWLASVEAELSAKHQRLDILVCNACEPPSRVDEDASSLLYRANYVKRNLHLIDAPLSAFSTLLAASGGTCVAISSEMVDTSPAGYAHYVDLKRQTEARVRELADAEPSVRTLVVRPSNLLTEMSNTPTRILNAQAPDEVAMRIVNVLSTMDERHCLLTNFSDKAAAVAVSVLMLTGNFTLDAMLDEFDGWLACLPGQHAVRQTGYNRMMQDLVSPDSTLNTAEGTANLLYVRVSDWLHERDACWRDSGLNLSGEEAFVHQIADEFVAALRGFARRSRATQLLIVCPDPRLDPADPGAPALLEAVYAQFAALAIELPNLMTVFARDYHAIHDIDPGRIDDAQRNRIAHIPYVQSYFRFLAALAVRMLNAKRQQTAKVVVLDCDNTLWKGVCGEENDVRNLVIDEQMRGFQRSMKDLLGRGFILCLCSKNREEDVWNVFDQHPDMVLTRDDIAAAKINWLPKSSNLRALAGELDLGLNSFVFFDDNPLECAEVRANASEVLTICTTQSEVPLSQWTGLLWVFDQLTLTREDGARTQMYREQSQRERFRESAESFRVFIEGLNLHVAIKPMTPEMVDRASQLTLRTNQFNNTTIRRDRSEVIAMMRDDAWHLLVIDVVDRFGDYGTTGFVAYRLEPSCLYVESFLLSCRVLGRTVEDRVMQRLIEIAEETGVGQVHVAFAATRKNTPFRQFLDKIAPQEIVSGDGAEATPSRYLFDRETLRDVLDRQAYLAQQEGSDDAPAEHRPPFVVNERRLTHDVDYGKIAERMNLAFDDIRVSGVEAIAFGAMQADMQPIAGAAVAAADQRMAMGVVGREAEREAALMREVKARYARVLGIGPDTIDEYEELERYGLESIDIVNLTVELAKLIPGLAPAFLFEHRTLHSAVRALITDYSTSLPGAAHETAHPAATPTAPAASNTSRRAPADHAEANESDGTREDIAIVGLHGIYPGADDMNAFWQLLQTGECRIVPMPEARRQLIDRAFPGIASTLHGYMDRAGYLDGIERFEAELFGITPKEAELMDPQQRLFLQVVWGLLEDAGYTRHTLDRSTGVFVGVLSNDYAMYANLHALQHPEQYRHTDYYQIANRVSYHFDLTGPSMAIDAACASSGTAFHLACRSISDGNCESAIVGGVNLILHPSRLIQYSQTGMLSDSGSCTPFGQHADGTLLGEGVGAVLLKPLSRATADGDNIYAIVKASSINSGGKTNGFTVPNPNAQAGLIASVLRASRVPAPGIAYVEAHGTGTALGDPIEVSALSRAFREIGGESVRRIGSVKANVGHGESNAFLASLSKVLLQFRHRQWAPTLTSEQGNPAIDFAAAGFEVQRTLGDWSEREAEGTVAACISNFGAGGSNAHVVLEAWPARAARTPGGATRHLVPLSAHRAELLPLIAHRLREHLLRVDAIACDVGSIAYTLQIGRQHLDHRVVFIVDGRSTLLDALERFAAGAGADPCWLCGSTAERNVLGDFLDRQPDMLELLRKWAREHDHHRIAQLWLHGFTLPWEELHAPTPPVRISLPTYPFRGRPHWLEHTYAPAGLAAKPAPASVASADGDASLFTPAWVREDLPTEARLPARSGARHIVFCGLDTVASVALRAALGATDATVQFLPPVQPEDTAFADHAAALFASLRERLLHGLHEPVLVQVTAAGADSETLDGLAALLKTAGQENPHLSAQCIVLDEAPAAAAWLDVLHDEMRAGRDVAVRYCPQRCVRAWQPLTPAVGPFFDGLVVSAGAPRAYLITGGSGALALPCARWIGAHDRDATIVLLARRDEADLMRSSQGHRIDALRAEGVRVAYRRVDVGDRRALAECVEEICASLGPIHGVIHCAGIVRDAFLMHKSEEDFRAVLTPKVAGALNLDWATRNQPLAFVALFSSISGVLGNAGQADYATANAFMDAFAHRRAAQVRAGARSGRTVSINWPLWRDGGMTLDRELATLLHEQHGLASISNDAGMRALDRALGSDAHQVFVGTGIEDEVARLLAASARRQPAERGGRQPVAPSALTLAPSVLAAADLYPYLKRVLGDATKLDAAAIDPHRPLSELGLDSIMLAKLNKVLAGSFRQLPRTLFYEYPTLEALAGYLAEQIRIQDIPADRFVPAHAMSEPAAPALATRSAAEPARLIQPADAPAARPPVHPAMRSAANTPAMRDADPPREQPIAIIGIGGRYPNAPSFEAFWRRLKTESSEIGELPVRRWYGPQADPESDVHPLLRGRKGAFLDDFAQFDPAFFQIAPIDAYSIDPQERLVLMASWAALESSGYTRQRLNARHGRNVAVCVGATKSGFNHFSSGAAVQSGGADARETVTSTSFANMANRVSYFLDLRGPSIAFDTMCTSSLTAIHHACRYLQQGEAELAIAAGVNLHLHPNDYLALERLDMLSDDAQVRCFAMEGNGFIPGEAVGAVVLKRLDAALADGDRIDAVITATGVSHSGRTHGYTAPSLAQQETLILQVIERSGNHVDDIAYVESAANGSSMGDAIEWGALKNVFRTRTQPCAIGSVKPNIGHPEAAAGIAQLSKVVAQLRHRALAPTLVDETSLDSDLLADSGLRLVTRYEPWPAQAGPRKCLITAAGAGGTYAAMVVEQAPDRVDAPADRTANAVVAIALSARTAEALKRVAADLHDHLAAYPEHRLEDIAYTLHEGREAMKVRTGCVVTSRRELMGRLRAMASGEPPTSGERDATLPAASVHAQMRLEVALQAWVDGQNVDWSDAYGSAWTNAHGAPLALPAYPFETRDYWRAPAHAPGVSGRTGSASAPVEPEVAAYSPAASAQRNEAASRPAASPSASPAPAPAPAPVSPEATLREIVAEVKDAIGALLGFDKADAIDDGATFFELGIDSIRMVPFVSGIADRLAVDLDETVLFDYPTIVRFCEHVARLRAATVDRATGMDDGAAGRSAPVALATAGRTRVETAAPVTDAVLRQLKELVRTILQCPETEILDNDVTFFELGVDSIRMVGFVRELSARLGLDLEETVLFDHPSIVALAGHLAVLRRADTAALADSPPAWLGQAELQQNLRRYGRTYEEAVPLQTEGEGPLLFCLHPASGDVAMFGRLVTAVGTRCRAVGIKARGFLTKRPLCADACEMAEYYAEVIQAIDPVGPYYVMGASMGGVVAYEVARVLQHAGKHVKSVFMLETPLITDQRDEEIFALDELQNWLTNANFLMIAMLHLDPAFRQRKKAGLVKWEDLVITESDLRIDDGAALDADQVEASLVALIVERGVRQAADILRLRLRSMSDTHRNNLRSMREYRWQPLARPDEVEILMFRTETAKATSDEVYNPNYLYKLQRVHGSMIPLLDTWVEKMPQVRTVIVGGDDHFQLCSQSIGNEEVIGPVLASMHRMHPAAAQHATPADSAPIVAQAPAAAPATSAGPGAFRVAVIGLSARFPGAEDVDAFWRVLSAGESLIRAAPAGRFASADGATDYGCLFERIDEFDNAFFHLSPNEAQLMEPAERLFLQEAWRAVEDAGLVSDRLAGSNWGVFTGSGGDYNLHVQTVLGIAPQVSQSTLPGRVAYHMNLTGPTMAIDAGCASSLMAIRHACDSLRLGQCEIAIAGGAMVYSTRNLIATSHYYRLLSDTEHGAALLSGTTGMLPGEAVGTMVLKPLDAAERDGDRIYAVLDAWGSNHNGRTQGIAAPSAVAQADLLTSTYRSFGIDPDSIGFFEANASGSPLGDKVELQGLRKVFGERSTQRLALGTVENNVGHSFAASGIAHLLKVILALHRDTLLPTANIDPATAIAGSDGDTFELPTRVRAWPRQAGVARRAGVSSYSATGINVHLVVSEAPPAAFTASSARPEPVLLAISAPTVDALRQRCRDLLDYVSATPAPPWSLAQLSANLLLRRNHFRYRCALRVRDRLHTETLLARFLANEADPDVLTNLDPASGDAESAADQERLSALRRDAAEFNTGQDALPLAHAARWYVHDVAFDARRGFAASDLAPLSLPAYPFERTRHWLLSQAIAAPLAPEEPAAERPERWLLRQVAAITGDQPDALRADTNWSTMGFDSLMSMRLLSAINEQMGVEVQLVDLLDRRTPAELVEYLNGLGAFSPPDGGRERTSDPVAMTLPMVQYPWFGERLAALRAPTSVASFALPPQASAPEPQIDRHLVLSYMLDAGIAVFRDTDKAVLLATRSVDIDAHLRHFPHDAVAASLGALVPGRLWAPLSQEQARNLYLTERMDNTAWNVFHVFRLYAAAVDFERLQHALTLLARQQDLLRTRYVKVGDGYAQCVSELVCVSLDLISTSSRQAFYQFIQSCRSHQMLEEHGGSAIRMWLTETDGAFHLGVVAHHAHADAFTPGLLFSQLMALYESLDGQEAVRADAYAQRDQYWLYALRQHDAGGADAEVHRAYWRNALSGVDVAMRLPYRDDIASAPSSRKLAVNQIVSVSPGLGDRISTLSREHGISYPQLFAAVLAVVLREFFGNDRPVLQVIHNQRDRAALAACLGDFSNVAFVPFEIDARQSVLDTLYAVRRTLLTGLQHARIPATELLQIVGLDGYAGYTAMVGDVVLDSADIDTANVSVAGEHGVSTYMDAVLEQRRIHFLDQPLASMFFQFLRIDGRLYIFHSYSRALFEHEKMQKLPQLIVELTGAMLRDLDAPVASLVAAFGRQFGEIGHAVRALPTRDAPTGEAAGLLERFLGGDLSVGQLRSTLRAASGDVEALAK</sequence>
<dbReference type="Gene3D" id="3.30.559.30">
    <property type="entry name" value="Nonribosomal peptide synthetase, condensation domain"/>
    <property type="match status" value="1"/>
</dbReference>
<dbReference type="PANTHER" id="PTHR43775">
    <property type="entry name" value="FATTY ACID SYNTHASE"/>
    <property type="match status" value="1"/>
</dbReference>
<dbReference type="GO" id="GO:0006635">
    <property type="term" value="P:fatty acid beta-oxidation"/>
    <property type="evidence" value="ECO:0007669"/>
    <property type="project" value="UniProtKB-UniPathway"/>
</dbReference>
<feature type="domain" description="Carrier" evidence="13">
    <location>
        <begin position="4314"/>
        <end position="4391"/>
    </location>
</feature>
<dbReference type="InterPro" id="IPR054514">
    <property type="entry name" value="RhiE-like_linker"/>
</dbReference>
<dbReference type="InterPro" id="IPR036412">
    <property type="entry name" value="HAD-like_sf"/>
</dbReference>
<dbReference type="InterPro" id="IPR057326">
    <property type="entry name" value="KR_dom"/>
</dbReference>
<protein>
    <submittedName>
        <fullName evidence="15">Trans-acyltransferase polyketide synthase</fullName>
    </submittedName>
</protein>
<dbReference type="InterPro" id="IPR014030">
    <property type="entry name" value="Ketoacyl_synth_N"/>
</dbReference>
<keyword evidence="7" id="KW-0596">Phosphopantetheine</keyword>
<dbReference type="Pfam" id="PF00975">
    <property type="entry name" value="Thioesterase"/>
    <property type="match status" value="1"/>
</dbReference>
<dbReference type="InterPro" id="IPR010037">
    <property type="entry name" value="FkbH_domain"/>
</dbReference>
<dbReference type="InterPro" id="IPR013968">
    <property type="entry name" value="PKS_KR"/>
</dbReference>
<feature type="region of interest" description="Disordered" evidence="12">
    <location>
        <begin position="3110"/>
        <end position="3144"/>
    </location>
</feature>
<dbReference type="InterPro" id="IPR014031">
    <property type="entry name" value="Ketoacyl_synth_C"/>
</dbReference>
<comment type="subcellular location">
    <subcellularLocation>
        <location evidence="2">Cytoplasm</location>
    </subcellularLocation>
</comment>
<evidence type="ECO:0000256" key="6">
    <source>
        <dbReference type="ARBA" id="ARBA00006484"/>
    </source>
</evidence>
<dbReference type="GO" id="GO:0004312">
    <property type="term" value="F:fatty acid synthase activity"/>
    <property type="evidence" value="ECO:0007669"/>
    <property type="project" value="TreeGrafter"/>
</dbReference>
<comment type="pathway">
    <text evidence="3">Antibiotic biosynthesis.</text>
</comment>
<dbReference type="InterPro" id="IPR016039">
    <property type="entry name" value="Thiolase-like"/>
</dbReference>
<dbReference type="GO" id="GO:0004315">
    <property type="term" value="F:3-oxoacyl-[acyl-carrier-protein] synthase activity"/>
    <property type="evidence" value="ECO:0007669"/>
    <property type="project" value="InterPro"/>
</dbReference>
<evidence type="ECO:0000256" key="11">
    <source>
        <dbReference type="ARBA" id="ARBA00022737"/>
    </source>
</evidence>
<evidence type="ECO:0000256" key="3">
    <source>
        <dbReference type="ARBA" id="ARBA00004792"/>
    </source>
</evidence>
<name>A0A822ZYQ1_9XANT</name>
<dbReference type="GO" id="GO:0004300">
    <property type="term" value="F:enoyl-CoA hydratase activity"/>
    <property type="evidence" value="ECO:0007669"/>
    <property type="project" value="UniProtKB-ARBA"/>
</dbReference>
<keyword evidence="10 15" id="KW-0808">Transferase</keyword>
<feature type="domain" description="Ketosynthase family 3 (KS3)" evidence="14">
    <location>
        <begin position="3721"/>
        <end position="4127"/>
    </location>
</feature>
<comment type="cofactor">
    <cofactor evidence="1">
        <name>pantetheine 4'-phosphate</name>
        <dbReference type="ChEBI" id="CHEBI:47942"/>
    </cofactor>
</comment>
<dbReference type="NCBIfam" id="TIGR01681">
    <property type="entry name" value="HAD-SF-IIIC"/>
    <property type="match status" value="1"/>
</dbReference>
<dbReference type="InterPro" id="IPR023213">
    <property type="entry name" value="CAT-like_dom_sf"/>
</dbReference>
<dbReference type="PROSITE" id="PS50075">
    <property type="entry name" value="CARRIER"/>
    <property type="match status" value="4"/>
</dbReference>
<dbReference type="UniPathway" id="UPA00659"/>
<feature type="compositionally biased region" description="Low complexity" evidence="12">
    <location>
        <begin position="1249"/>
        <end position="1265"/>
    </location>
</feature>
<dbReference type="SMART" id="SM01294">
    <property type="entry name" value="PKS_PP_betabranch"/>
    <property type="match status" value="3"/>
</dbReference>
<dbReference type="CDD" id="cd00833">
    <property type="entry name" value="PKS"/>
    <property type="match status" value="3"/>
</dbReference>
<dbReference type="Gene3D" id="3.40.50.720">
    <property type="entry name" value="NAD(P)-binding Rossmann-like Domain"/>
    <property type="match status" value="2"/>
</dbReference>
<dbReference type="EMBL" id="BK010647">
    <property type="protein sequence ID" value="DAD54485.1"/>
    <property type="molecule type" value="Genomic_DNA"/>
</dbReference>
<dbReference type="InterPro" id="IPR029069">
    <property type="entry name" value="HotDog_dom_sf"/>
</dbReference>
<dbReference type="InterPro" id="IPR002347">
    <property type="entry name" value="SDR_fam"/>
</dbReference>
<keyword evidence="9" id="KW-0597">Phosphoprotein</keyword>
<keyword evidence="15" id="KW-0012">Acyltransferase</keyword>
<dbReference type="SUPFAM" id="SSF56784">
    <property type="entry name" value="HAD-like"/>
    <property type="match status" value="1"/>
</dbReference>
<dbReference type="InterPro" id="IPR023214">
    <property type="entry name" value="HAD_sf"/>
</dbReference>
<dbReference type="Pfam" id="PF00550">
    <property type="entry name" value="PP-binding"/>
    <property type="match status" value="5"/>
</dbReference>
<dbReference type="InterPro" id="IPR010033">
    <property type="entry name" value="HAD_SF_ppase_IIIC"/>
</dbReference>
<dbReference type="SUPFAM" id="SSF47336">
    <property type="entry name" value="ACP-like"/>
    <property type="match status" value="5"/>
</dbReference>
<organism evidence="15">
    <name type="scientific">Xanthomonas cannabis pv. cannabis</name>
    <dbReference type="NCBI Taxonomy" id="1885894"/>
    <lineage>
        <taxon>Bacteria</taxon>
        <taxon>Pseudomonadati</taxon>
        <taxon>Pseudomonadota</taxon>
        <taxon>Gammaproteobacteria</taxon>
        <taxon>Lysobacterales</taxon>
        <taxon>Lysobacteraceae</taxon>
        <taxon>Xanthomonas</taxon>
    </lineage>
</organism>
<dbReference type="PROSITE" id="PS52004">
    <property type="entry name" value="KS3_2"/>
    <property type="match status" value="3"/>
</dbReference>
<dbReference type="InterPro" id="IPR020806">
    <property type="entry name" value="PKS_PP-bd"/>
</dbReference>
<dbReference type="InterPro" id="IPR002539">
    <property type="entry name" value="MaoC-like_dom"/>
</dbReference>
<dbReference type="Gene3D" id="3.40.47.10">
    <property type="match status" value="3"/>
</dbReference>
<dbReference type="InterPro" id="IPR050091">
    <property type="entry name" value="PKS_NRPS_Biosynth_Enz"/>
</dbReference>
<dbReference type="InterPro" id="IPR036514">
    <property type="entry name" value="SGNH_hydro_sf"/>
</dbReference>
<feature type="compositionally biased region" description="Basic and acidic residues" evidence="12">
    <location>
        <begin position="1272"/>
        <end position="1284"/>
    </location>
</feature>
<dbReference type="GO" id="GO:0031177">
    <property type="term" value="F:phosphopantetheine binding"/>
    <property type="evidence" value="ECO:0007669"/>
    <property type="project" value="InterPro"/>
</dbReference>
<dbReference type="Gene3D" id="3.10.129.10">
    <property type="entry name" value="Hotdog Thioesterase"/>
    <property type="match status" value="1"/>
</dbReference>
<feature type="domain" description="Carrier" evidence="13">
    <location>
        <begin position="3264"/>
        <end position="3339"/>
    </location>
</feature>
<evidence type="ECO:0000313" key="15">
    <source>
        <dbReference type="EMBL" id="DAD54485.1"/>
    </source>
</evidence>
<dbReference type="SUPFAM" id="SSF53474">
    <property type="entry name" value="alpha/beta-Hydrolases"/>
    <property type="match status" value="1"/>
</dbReference>
<feature type="compositionally biased region" description="Pro residues" evidence="12">
    <location>
        <begin position="3133"/>
        <end position="3143"/>
    </location>
</feature>